<evidence type="ECO:0000313" key="2">
    <source>
        <dbReference type="EMBL" id="ODO11224.1"/>
    </source>
</evidence>
<comment type="caution">
    <text evidence="2">The sequence shown here is derived from an EMBL/GenBank/DDBJ whole genome shotgun (WGS) entry which is preliminary data.</text>
</comment>
<feature type="compositionally biased region" description="Basic and acidic residues" evidence="1">
    <location>
        <begin position="478"/>
        <end position="489"/>
    </location>
</feature>
<feature type="compositionally biased region" description="Low complexity" evidence="1">
    <location>
        <begin position="416"/>
        <end position="425"/>
    </location>
</feature>
<sequence length="652" mass="72286">MATVPQYFRDLYPTPCENAPAPHTIKNFLKKIDQRSYEGKVQELWDYLAGEFTGSLEPLEPFSEHIRKGGEFSDYQNFPLDRIRYEGPQGTTRSYSGSSFCEKYTKRRSEHGVEDYLKRHKPDLVFAASRAHEQSTKRDKKRRKPNDQPDQSTHSKTSKFYQDFELESNEYLDSILSLVFELKGRRELPSKPFLQEAVYLIASYDACGCYLGGFAVGKEFACMVVINKETILFEVPEDTHLTTLGIDDMMAFLAHDFSFPHAFSDDAEDLDFIWRYFNIAWDAIKDLPLGRRLPRVPQPPWLSREGVGEKLDIPLVELGGVHERLADFLKHVHRVKPKTATTSSSNVLSGNLDSVPTASRPRSQSPPRQYDLQGEASSSLTPISNLEQEEEMSNVDDEDGADEEHDEEEEDDDGSDNPNPDSTGNGKKDDPGDDPSGNLGGSGDGADPGMGGGIGGAANTTSDPAPGDGGSSHQQESSSDHAGRADQRGVARVGDNGLSLALETGPRRLLTGKTSEEEILKTPTFDNHLSTKDVDDWLSSIPTFTPHDLLSGENDNTLPDEPPSYSKTTGSNNTSEDKSLGMGEVDPARMAEREDRPETPERSESPCESENAGGPDRLAFLEILRERKLKFVLTEKSLFRAIVDNIKASPRV</sequence>
<gene>
    <name evidence="2" type="ORF">I350_01828</name>
</gene>
<feature type="compositionally biased region" description="Acidic residues" evidence="1">
    <location>
        <begin position="387"/>
        <end position="415"/>
    </location>
</feature>
<feature type="compositionally biased region" description="Gly residues" evidence="1">
    <location>
        <begin position="438"/>
        <end position="456"/>
    </location>
</feature>
<reference evidence="2 3" key="1">
    <citation type="submission" date="2016-06" db="EMBL/GenBank/DDBJ databases">
        <title>Evolution of pathogenesis and genome organization in the Tremellales.</title>
        <authorList>
            <person name="Cuomo C."/>
            <person name="Litvintseva A."/>
            <person name="Heitman J."/>
            <person name="Chen Y."/>
            <person name="Sun S."/>
            <person name="Springer D."/>
            <person name="Dromer F."/>
            <person name="Young S."/>
            <person name="Zeng Q."/>
            <person name="Chapman S."/>
            <person name="Gujja S."/>
            <person name="Saif S."/>
            <person name="Birren B."/>
        </authorList>
    </citation>
    <scope>NUCLEOTIDE SEQUENCE [LARGE SCALE GENOMIC DNA]</scope>
    <source>
        <strain evidence="2 3">CBS 6273</strain>
    </source>
</reference>
<dbReference type="EMBL" id="MEKH01000002">
    <property type="protein sequence ID" value="ODO11224.1"/>
    <property type="molecule type" value="Genomic_DNA"/>
</dbReference>
<feature type="compositionally biased region" description="Basic and acidic residues" evidence="1">
    <location>
        <begin position="586"/>
        <end position="605"/>
    </location>
</feature>
<name>A0A1E3KDN7_9TREE</name>
<dbReference type="Proteomes" id="UP000095149">
    <property type="component" value="Unassembled WGS sequence"/>
</dbReference>
<evidence type="ECO:0000256" key="1">
    <source>
        <dbReference type="SAM" id="MobiDB-lite"/>
    </source>
</evidence>
<proteinExistence type="predicted"/>
<organism evidence="2 3">
    <name type="scientific">Cryptococcus amylolentus CBS 6273</name>
    <dbReference type="NCBI Taxonomy" id="1296118"/>
    <lineage>
        <taxon>Eukaryota</taxon>
        <taxon>Fungi</taxon>
        <taxon>Dikarya</taxon>
        <taxon>Basidiomycota</taxon>
        <taxon>Agaricomycotina</taxon>
        <taxon>Tremellomycetes</taxon>
        <taxon>Tremellales</taxon>
        <taxon>Cryptococcaceae</taxon>
        <taxon>Cryptococcus</taxon>
    </lineage>
</organism>
<feature type="region of interest" description="Disordered" evidence="1">
    <location>
        <begin position="128"/>
        <end position="159"/>
    </location>
</feature>
<protein>
    <submittedName>
        <fullName evidence="2">Uncharacterized protein</fullName>
    </submittedName>
</protein>
<feature type="region of interest" description="Disordered" evidence="1">
    <location>
        <begin position="339"/>
        <end position="616"/>
    </location>
</feature>
<dbReference type="AlphaFoldDB" id="A0A1E3KDN7"/>
<feature type="compositionally biased region" description="Polar residues" evidence="1">
    <location>
        <begin position="339"/>
        <end position="367"/>
    </location>
</feature>
<dbReference type="OrthoDB" id="10381369at2759"/>
<feature type="compositionally biased region" description="Polar residues" evidence="1">
    <location>
        <begin position="375"/>
        <end position="386"/>
    </location>
</feature>
<feature type="compositionally biased region" description="Polar residues" evidence="1">
    <location>
        <begin position="565"/>
        <end position="574"/>
    </location>
</feature>
<feature type="compositionally biased region" description="Polar residues" evidence="1">
    <location>
        <begin position="148"/>
        <end position="159"/>
    </location>
</feature>
<evidence type="ECO:0000313" key="3">
    <source>
        <dbReference type="Proteomes" id="UP000095149"/>
    </source>
</evidence>
<accession>A0A1E3KDN7</accession>